<dbReference type="InterPro" id="IPR036263">
    <property type="entry name" value="Chorismate_II_sf"/>
</dbReference>
<evidence type="ECO:0000256" key="5">
    <source>
        <dbReference type="ARBA" id="ARBA00020296"/>
    </source>
</evidence>
<dbReference type="GO" id="GO:0004106">
    <property type="term" value="F:chorismate mutase activity"/>
    <property type="evidence" value="ECO:0007669"/>
    <property type="project" value="UniProtKB-UniRule"/>
</dbReference>
<comment type="catalytic activity">
    <reaction evidence="13">
        <text>chorismate = prephenate</text>
        <dbReference type="Rhea" id="RHEA:13897"/>
        <dbReference type="ChEBI" id="CHEBI:29748"/>
        <dbReference type="ChEBI" id="CHEBI:29934"/>
        <dbReference type="EC" id="5.4.99.5"/>
    </reaction>
    <physiologicalReaction direction="left-to-right" evidence="13">
        <dbReference type="Rhea" id="RHEA:13898"/>
    </physiologicalReaction>
</comment>
<comment type="function">
    <text evidence="14">Catalyzes the Claisen rearrangement of chorismate to prephenate. Acts at the first branch point in the aromatic amino acid pathway where it steers biosynthesis towards phenylalanine and tyrosine, and away from tryptophan.</text>
</comment>
<evidence type="ECO:0000256" key="4">
    <source>
        <dbReference type="ARBA" id="ARBA00012404"/>
    </source>
</evidence>
<dbReference type="InterPro" id="IPR008238">
    <property type="entry name" value="Chorismate_mutase_AroQ_euk"/>
</dbReference>
<dbReference type="NCBIfam" id="TIGR01802">
    <property type="entry name" value="CM_pl-yst"/>
    <property type="match status" value="1"/>
</dbReference>
<keyword evidence="9 15" id="KW-0028">Amino-acid biosynthesis</keyword>
<dbReference type="SUPFAM" id="SSF48600">
    <property type="entry name" value="Chorismate mutase II"/>
    <property type="match status" value="1"/>
</dbReference>
<evidence type="ECO:0000259" key="16">
    <source>
        <dbReference type="Pfam" id="PF01817"/>
    </source>
</evidence>
<dbReference type="FunFam" id="1.10.590.10:FF:000002">
    <property type="entry name" value="Chorismate mutase"/>
    <property type="match status" value="1"/>
</dbReference>
<dbReference type="STRING" id="983966.A0A1E4S209"/>
<evidence type="ECO:0000313" key="18">
    <source>
        <dbReference type="Proteomes" id="UP000094389"/>
    </source>
</evidence>
<dbReference type="InterPro" id="IPR002701">
    <property type="entry name" value="CM_II_prokaryot"/>
</dbReference>
<comment type="subcellular location">
    <subcellularLocation>
        <location evidence="1">Cytoplasm</location>
    </subcellularLocation>
</comment>
<dbReference type="AlphaFoldDB" id="A0A1E4S209"/>
<dbReference type="EMBL" id="KV453930">
    <property type="protein sequence ID" value="ODV73528.1"/>
    <property type="molecule type" value="Genomic_DNA"/>
</dbReference>
<evidence type="ECO:0000256" key="15">
    <source>
        <dbReference type="PIRNR" id="PIRNR017318"/>
    </source>
</evidence>
<evidence type="ECO:0000256" key="1">
    <source>
        <dbReference type="ARBA" id="ARBA00004496"/>
    </source>
</evidence>
<keyword evidence="18" id="KW-1185">Reference proteome</keyword>
<reference evidence="17 18" key="1">
    <citation type="journal article" date="2016" name="Proc. Natl. Acad. Sci. U.S.A.">
        <title>Comparative genomics of biotechnologically important yeasts.</title>
        <authorList>
            <person name="Riley R."/>
            <person name="Haridas S."/>
            <person name="Wolfe K.H."/>
            <person name="Lopes M.R."/>
            <person name="Hittinger C.T."/>
            <person name="Goeker M."/>
            <person name="Salamov A.A."/>
            <person name="Wisecaver J.H."/>
            <person name="Long T.M."/>
            <person name="Calvey C.H."/>
            <person name="Aerts A.L."/>
            <person name="Barry K.W."/>
            <person name="Choi C."/>
            <person name="Clum A."/>
            <person name="Coughlan A.Y."/>
            <person name="Deshpande S."/>
            <person name="Douglass A.P."/>
            <person name="Hanson S.J."/>
            <person name="Klenk H.-P."/>
            <person name="LaButti K.M."/>
            <person name="Lapidus A."/>
            <person name="Lindquist E.A."/>
            <person name="Lipzen A.M."/>
            <person name="Meier-Kolthoff J.P."/>
            <person name="Ohm R.A."/>
            <person name="Otillar R.P."/>
            <person name="Pangilinan J.L."/>
            <person name="Peng Y."/>
            <person name="Rokas A."/>
            <person name="Rosa C.A."/>
            <person name="Scheuner C."/>
            <person name="Sibirny A.A."/>
            <person name="Slot J.C."/>
            <person name="Stielow J.B."/>
            <person name="Sun H."/>
            <person name="Kurtzman C.P."/>
            <person name="Blackwell M."/>
            <person name="Grigoriev I.V."/>
            <person name="Jeffries T.W."/>
        </authorList>
    </citation>
    <scope>NUCLEOTIDE SEQUENCE [LARGE SCALE GENOMIC DNA]</scope>
    <source>
        <strain evidence="18">ATCC 18201 / CBS 1600 / BCRC 20928 / JCM 3617 / NBRC 0987 / NRRL Y-1542</strain>
    </source>
</reference>
<evidence type="ECO:0000256" key="9">
    <source>
        <dbReference type="ARBA" id="ARBA00022605"/>
    </source>
</evidence>
<proteinExistence type="predicted"/>
<keyword evidence="11" id="KW-0584">Phenylalanine biosynthesis</keyword>
<dbReference type="Pfam" id="PF01817">
    <property type="entry name" value="CM_2"/>
    <property type="match status" value="1"/>
</dbReference>
<dbReference type="GO" id="GO:0009094">
    <property type="term" value="P:L-phenylalanine biosynthetic process"/>
    <property type="evidence" value="ECO:0007669"/>
    <property type="project" value="UniProtKB-KW"/>
</dbReference>
<name>A0A1E4S209_CYBJN</name>
<dbReference type="Proteomes" id="UP000094389">
    <property type="component" value="Unassembled WGS sequence"/>
</dbReference>
<evidence type="ECO:0000256" key="7">
    <source>
        <dbReference type="ARBA" id="ARBA00022498"/>
    </source>
</evidence>
<evidence type="ECO:0000256" key="3">
    <source>
        <dbReference type="ARBA" id="ARBA00011738"/>
    </source>
</evidence>
<gene>
    <name evidence="17" type="ORF">CYBJADRAFT_126954</name>
</gene>
<dbReference type="EC" id="5.4.99.5" evidence="4 15"/>
<dbReference type="PROSITE" id="PS51169">
    <property type="entry name" value="CHORISMATE_MUT_3"/>
    <property type="match status" value="1"/>
</dbReference>
<dbReference type="RefSeq" id="XP_020070567.1">
    <property type="nucleotide sequence ID" value="XM_020212671.1"/>
</dbReference>
<evidence type="ECO:0000256" key="14">
    <source>
        <dbReference type="ARBA" id="ARBA00055515"/>
    </source>
</evidence>
<dbReference type="GeneID" id="30987067"/>
<keyword evidence="6" id="KW-0963">Cytoplasm</keyword>
<dbReference type="InterPro" id="IPR037039">
    <property type="entry name" value="CM_AroQ_sf_eucaryotic"/>
</dbReference>
<evidence type="ECO:0000256" key="10">
    <source>
        <dbReference type="ARBA" id="ARBA00023141"/>
    </source>
</evidence>
<evidence type="ECO:0000256" key="11">
    <source>
        <dbReference type="ARBA" id="ARBA00023222"/>
    </source>
</evidence>
<comment type="pathway">
    <text evidence="2">Metabolic intermediate biosynthesis; prephenate biosynthesis; prephenate from chorismate: step 1/1.</text>
</comment>
<accession>A0A1E4S209</accession>
<feature type="domain" description="Chorismate mutase" evidence="16">
    <location>
        <begin position="143"/>
        <end position="251"/>
    </location>
</feature>
<evidence type="ECO:0000256" key="8">
    <source>
        <dbReference type="ARBA" id="ARBA00022533"/>
    </source>
</evidence>
<keyword evidence="7" id="KW-0827">Tyrosine biosynthesis</keyword>
<dbReference type="OrthoDB" id="191918at2759"/>
<evidence type="ECO:0000256" key="13">
    <source>
        <dbReference type="ARBA" id="ARBA00023979"/>
    </source>
</evidence>
<organism evidence="17 18">
    <name type="scientific">Cyberlindnera jadinii (strain ATCC 18201 / CBS 1600 / BCRC 20928 / JCM 3617 / NBRC 0987 / NRRL Y-1542)</name>
    <name type="common">Torula yeast</name>
    <name type="synonym">Candida utilis</name>
    <dbReference type="NCBI Taxonomy" id="983966"/>
    <lineage>
        <taxon>Eukaryota</taxon>
        <taxon>Fungi</taxon>
        <taxon>Dikarya</taxon>
        <taxon>Ascomycota</taxon>
        <taxon>Saccharomycotina</taxon>
        <taxon>Saccharomycetes</taxon>
        <taxon>Phaffomycetales</taxon>
        <taxon>Phaffomycetaceae</taxon>
        <taxon>Cyberlindnera</taxon>
    </lineage>
</organism>
<dbReference type="SMR" id="A0A1E4S209"/>
<keyword evidence="10 15" id="KW-0057">Aromatic amino acid biosynthesis</keyword>
<sequence>MDFLKPETVLDLQNIRDELVRMEDTIIFNFIERAQFFTNGSIYEKDQFEIPQFHGSFLDWMLLNIEKTHSQARRYESPDQVPFFPNEILEPLLPSINYPKILASFADEVNINDLIKENYIEHIIPMVSARDGEQPENLGSCVTCDIDNLQALSRRIHFGKFVAEAKFINDREKYTQMILNKDIAGIEAAITNSAVEEKILQRLIEKGRAYGTDPTLRWSHEDGDNVPSKVKVEHLAKIYKDWVIPLTKKVEVDYLLRRLEDE</sequence>
<evidence type="ECO:0000256" key="6">
    <source>
        <dbReference type="ARBA" id="ARBA00022490"/>
    </source>
</evidence>
<protein>
    <recommendedName>
        <fullName evidence="5 15">Chorismate mutase</fullName>
        <ecNumber evidence="4 15">5.4.99.5</ecNumber>
    </recommendedName>
</protein>
<keyword evidence="8" id="KW-0021">Allosteric enzyme</keyword>
<dbReference type="UniPathway" id="UPA00120">
    <property type="reaction ID" value="UER00203"/>
</dbReference>
<dbReference type="PIRSF" id="PIRSF017318">
    <property type="entry name" value="Chor_mut_AroQ_eu"/>
    <property type="match status" value="1"/>
</dbReference>
<dbReference type="GO" id="GO:0005737">
    <property type="term" value="C:cytoplasm"/>
    <property type="evidence" value="ECO:0007669"/>
    <property type="project" value="UniProtKB-SubCell"/>
</dbReference>
<dbReference type="OMA" id="ATCDVNC"/>
<evidence type="ECO:0000313" key="17">
    <source>
        <dbReference type="EMBL" id="ODV73528.1"/>
    </source>
</evidence>
<evidence type="ECO:0000256" key="12">
    <source>
        <dbReference type="ARBA" id="ARBA00023235"/>
    </source>
</evidence>
<dbReference type="GO" id="GO:0006571">
    <property type="term" value="P:tyrosine biosynthetic process"/>
    <property type="evidence" value="ECO:0007669"/>
    <property type="project" value="UniProtKB-KW"/>
</dbReference>
<keyword evidence="12 15" id="KW-0413">Isomerase</keyword>
<dbReference type="GO" id="GO:0046417">
    <property type="term" value="P:chorismate metabolic process"/>
    <property type="evidence" value="ECO:0007669"/>
    <property type="project" value="InterPro"/>
</dbReference>
<dbReference type="Gene3D" id="1.10.590.10">
    <property type="entry name" value="Chorismate mutase, AroQ class superfamily, eukaryotic"/>
    <property type="match status" value="1"/>
</dbReference>
<dbReference type="PANTHER" id="PTHR21145">
    <property type="entry name" value="CHORISMATE MUTASE"/>
    <property type="match status" value="1"/>
</dbReference>
<comment type="subunit">
    <text evidence="3">Homodimer.</text>
</comment>
<evidence type="ECO:0000256" key="2">
    <source>
        <dbReference type="ARBA" id="ARBA00004817"/>
    </source>
</evidence>
<dbReference type="PANTHER" id="PTHR21145:SF12">
    <property type="entry name" value="CHORISMATE MUTASE"/>
    <property type="match status" value="1"/>
</dbReference>